<name>A0ABY8L7S9_9RHOB</name>
<evidence type="ECO:0000313" key="2">
    <source>
        <dbReference type="Proteomes" id="UP001243420"/>
    </source>
</evidence>
<dbReference type="Proteomes" id="UP001243420">
    <property type="component" value="Chromosome"/>
</dbReference>
<organism evidence="1 2">
    <name type="scientific">Jannaschia ovalis</name>
    <dbReference type="NCBI Taxonomy" id="3038773"/>
    <lineage>
        <taxon>Bacteria</taxon>
        <taxon>Pseudomonadati</taxon>
        <taxon>Pseudomonadota</taxon>
        <taxon>Alphaproteobacteria</taxon>
        <taxon>Rhodobacterales</taxon>
        <taxon>Roseobacteraceae</taxon>
        <taxon>Jannaschia</taxon>
    </lineage>
</organism>
<reference evidence="1 2" key="1">
    <citation type="submission" date="2023-04" db="EMBL/GenBank/DDBJ databases">
        <title>Jannaschia ovalis sp. nov., a marine bacterium isolated from sea tidal flat.</title>
        <authorList>
            <person name="Kwon D.Y."/>
            <person name="Kim J.-J."/>
        </authorList>
    </citation>
    <scope>NUCLEOTIDE SEQUENCE [LARGE SCALE GENOMIC DNA]</scope>
    <source>
        <strain evidence="1 2">GRR-S6-38</strain>
    </source>
</reference>
<sequence length="47" mass="4868">MTKAEISNLKLAVLLLAMLLGFVLQAAAQRGGHVACDACRPAAIETS</sequence>
<protein>
    <submittedName>
        <fullName evidence="1">Uncharacterized protein</fullName>
    </submittedName>
</protein>
<gene>
    <name evidence="1" type="ORF">P8627_10220</name>
</gene>
<evidence type="ECO:0000313" key="1">
    <source>
        <dbReference type="EMBL" id="WGH77423.1"/>
    </source>
</evidence>
<accession>A0ABY8L7S9</accession>
<proteinExistence type="predicted"/>
<dbReference type="EMBL" id="CP122537">
    <property type="protein sequence ID" value="WGH77423.1"/>
    <property type="molecule type" value="Genomic_DNA"/>
</dbReference>
<keyword evidence="2" id="KW-1185">Reference proteome</keyword>
<dbReference type="RefSeq" id="WP_279963997.1">
    <property type="nucleotide sequence ID" value="NZ_CP122537.1"/>
</dbReference>